<evidence type="ECO:0000256" key="1">
    <source>
        <dbReference type="SAM" id="MobiDB-lite"/>
    </source>
</evidence>
<name>A0A4Z2HXY3_9TELE</name>
<reference evidence="2 3" key="1">
    <citation type="submission" date="2019-03" db="EMBL/GenBank/DDBJ databases">
        <title>First draft genome of Liparis tanakae, snailfish: a comprehensive survey of snailfish specific genes.</title>
        <authorList>
            <person name="Kim W."/>
            <person name="Song I."/>
            <person name="Jeong J.-H."/>
            <person name="Kim D."/>
            <person name="Kim S."/>
            <person name="Ryu S."/>
            <person name="Song J.Y."/>
            <person name="Lee S.K."/>
        </authorList>
    </citation>
    <scope>NUCLEOTIDE SEQUENCE [LARGE SCALE GENOMIC DNA]</scope>
    <source>
        <tissue evidence="2">Muscle</tissue>
    </source>
</reference>
<sequence>MVSCSENLGGKTQRLHTQEAYDSWIELSQHRPRTAQSYRPAKHSQVASWYEGKEEAQGLPSAQSALPSWGVGF</sequence>
<gene>
    <name evidence="2" type="ORF">EYF80_019308</name>
</gene>
<accession>A0A4Z2HXY3</accession>
<dbReference type="EMBL" id="SRLO01000163">
    <property type="protein sequence ID" value="TNN70431.1"/>
    <property type="molecule type" value="Genomic_DNA"/>
</dbReference>
<organism evidence="2 3">
    <name type="scientific">Liparis tanakae</name>
    <name type="common">Tanaka's snailfish</name>
    <dbReference type="NCBI Taxonomy" id="230148"/>
    <lineage>
        <taxon>Eukaryota</taxon>
        <taxon>Metazoa</taxon>
        <taxon>Chordata</taxon>
        <taxon>Craniata</taxon>
        <taxon>Vertebrata</taxon>
        <taxon>Euteleostomi</taxon>
        <taxon>Actinopterygii</taxon>
        <taxon>Neopterygii</taxon>
        <taxon>Teleostei</taxon>
        <taxon>Neoteleostei</taxon>
        <taxon>Acanthomorphata</taxon>
        <taxon>Eupercaria</taxon>
        <taxon>Perciformes</taxon>
        <taxon>Cottioidei</taxon>
        <taxon>Cottales</taxon>
        <taxon>Liparidae</taxon>
        <taxon>Liparis</taxon>
    </lineage>
</organism>
<keyword evidence="3" id="KW-1185">Reference proteome</keyword>
<dbReference type="AlphaFoldDB" id="A0A4Z2HXY3"/>
<dbReference type="Proteomes" id="UP000314294">
    <property type="component" value="Unassembled WGS sequence"/>
</dbReference>
<evidence type="ECO:0000313" key="3">
    <source>
        <dbReference type="Proteomes" id="UP000314294"/>
    </source>
</evidence>
<proteinExistence type="predicted"/>
<feature type="region of interest" description="Disordered" evidence="1">
    <location>
        <begin position="54"/>
        <end position="73"/>
    </location>
</feature>
<comment type="caution">
    <text evidence="2">The sequence shown here is derived from an EMBL/GenBank/DDBJ whole genome shotgun (WGS) entry which is preliminary data.</text>
</comment>
<protein>
    <submittedName>
        <fullName evidence="2">Uncharacterized protein</fullName>
    </submittedName>
</protein>
<evidence type="ECO:0000313" key="2">
    <source>
        <dbReference type="EMBL" id="TNN70431.1"/>
    </source>
</evidence>